<dbReference type="InterPro" id="IPR009057">
    <property type="entry name" value="Homeodomain-like_sf"/>
</dbReference>
<evidence type="ECO:0000256" key="1">
    <source>
        <dbReference type="ARBA" id="ARBA00023015"/>
    </source>
</evidence>
<evidence type="ECO:0000256" key="3">
    <source>
        <dbReference type="ARBA" id="ARBA00023163"/>
    </source>
</evidence>
<reference evidence="6 7" key="1">
    <citation type="submission" date="2016-03" db="EMBL/GenBank/DDBJ databases">
        <title>Genome sequence of Nesiotobacter sp. nov., a moderately halophilic alphaproteobacterium isolated from the Yellow Sea, China.</title>
        <authorList>
            <person name="Zhang G."/>
            <person name="Zhang R."/>
        </authorList>
    </citation>
    <scope>NUCLEOTIDE SEQUENCE [LARGE SCALE GENOMIC DNA]</scope>
    <source>
        <strain evidence="6 7">WB1-6</strain>
    </source>
</reference>
<dbReference type="PANTHER" id="PTHR30055:SF234">
    <property type="entry name" value="HTH-TYPE TRANSCRIPTIONAL REGULATOR BETI"/>
    <property type="match status" value="1"/>
</dbReference>
<sequence>MAIGEVLAARGRAADVLGAARVAFLKNGYSKTSIAEIAQGSSISMAHIYNFYPSKLHLVCAVVDAEIAKLVARLETAVDPNASAAARLSMLLLLELEETHKLIQQHKGMLGCLQIIMQKRPRHTEELLRLTRYPIETILKSGVLADEFEIRNTKKAALTIQAATTKFRFPQLWSDTDYSILREQCVNVIRMLLKGIERR</sequence>
<feature type="DNA-binding region" description="H-T-H motif" evidence="4">
    <location>
        <begin position="33"/>
        <end position="52"/>
    </location>
</feature>
<organism evidence="6 7">
    <name type="scientific">Pseudovibrio exalbescens</name>
    <dbReference type="NCBI Taxonomy" id="197461"/>
    <lineage>
        <taxon>Bacteria</taxon>
        <taxon>Pseudomonadati</taxon>
        <taxon>Pseudomonadota</taxon>
        <taxon>Alphaproteobacteria</taxon>
        <taxon>Hyphomicrobiales</taxon>
        <taxon>Stappiaceae</taxon>
        <taxon>Pseudovibrio</taxon>
    </lineage>
</organism>
<dbReference type="GO" id="GO:0003700">
    <property type="term" value="F:DNA-binding transcription factor activity"/>
    <property type="evidence" value="ECO:0007669"/>
    <property type="project" value="TreeGrafter"/>
</dbReference>
<name>A0A1U7JI36_9HYPH</name>
<proteinExistence type="predicted"/>
<dbReference type="InterPro" id="IPR050109">
    <property type="entry name" value="HTH-type_TetR-like_transc_reg"/>
</dbReference>
<dbReference type="InterPro" id="IPR001647">
    <property type="entry name" value="HTH_TetR"/>
</dbReference>
<dbReference type="GO" id="GO:0000976">
    <property type="term" value="F:transcription cis-regulatory region binding"/>
    <property type="evidence" value="ECO:0007669"/>
    <property type="project" value="TreeGrafter"/>
</dbReference>
<dbReference type="Gene3D" id="1.10.357.10">
    <property type="entry name" value="Tetracycline Repressor, domain 2"/>
    <property type="match status" value="1"/>
</dbReference>
<gene>
    <name evidence="6" type="ORF">A3843_08465</name>
</gene>
<comment type="caution">
    <text evidence="6">The sequence shown here is derived from an EMBL/GenBank/DDBJ whole genome shotgun (WGS) entry which is preliminary data.</text>
</comment>
<evidence type="ECO:0000259" key="5">
    <source>
        <dbReference type="PROSITE" id="PS50977"/>
    </source>
</evidence>
<dbReference type="SUPFAM" id="SSF46689">
    <property type="entry name" value="Homeodomain-like"/>
    <property type="match status" value="1"/>
</dbReference>
<feature type="domain" description="HTH tetR-type" evidence="5">
    <location>
        <begin position="10"/>
        <end position="70"/>
    </location>
</feature>
<keyword evidence="3" id="KW-0804">Transcription</keyword>
<dbReference type="Proteomes" id="UP000185783">
    <property type="component" value="Unassembled WGS sequence"/>
</dbReference>
<keyword evidence="7" id="KW-1185">Reference proteome</keyword>
<evidence type="ECO:0000256" key="4">
    <source>
        <dbReference type="PROSITE-ProRule" id="PRU00335"/>
    </source>
</evidence>
<evidence type="ECO:0000313" key="6">
    <source>
        <dbReference type="EMBL" id="OKL44413.1"/>
    </source>
</evidence>
<dbReference type="RefSeq" id="WP_028480579.1">
    <property type="nucleotide sequence ID" value="NZ_LVVZ01000014.1"/>
</dbReference>
<dbReference type="PANTHER" id="PTHR30055">
    <property type="entry name" value="HTH-TYPE TRANSCRIPTIONAL REGULATOR RUTR"/>
    <property type="match status" value="1"/>
</dbReference>
<dbReference type="Pfam" id="PF00440">
    <property type="entry name" value="TetR_N"/>
    <property type="match status" value="1"/>
</dbReference>
<dbReference type="Gene3D" id="1.10.10.60">
    <property type="entry name" value="Homeodomain-like"/>
    <property type="match status" value="1"/>
</dbReference>
<keyword evidence="2 4" id="KW-0238">DNA-binding</keyword>
<dbReference type="EMBL" id="LVVZ01000014">
    <property type="protein sequence ID" value="OKL44413.1"/>
    <property type="molecule type" value="Genomic_DNA"/>
</dbReference>
<evidence type="ECO:0000256" key="2">
    <source>
        <dbReference type="ARBA" id="ARBA00023125"/>
    </source>
</evidence>
<dbReference type="AlphaFoldDB" id="A0A1U7JI36"/>
<dbReference type="STRING" id="197461.A3843_08465"/>
<keyword evidence="1" id="KW-0805">Transcription regulation</keyword>
<evidence type="ECO:0000313" key="7">
    <source>
        <dbReference type="Proteomes" id="UP000185783"/>
    </source>
</evidence>
<accession>A0A1U7JI36</accession>
<dbReference type="PROSITE" id="PS50977">
    <property type="entry name" value="HTH_TETR_2"/>
    <property type="match status" value="1"/>
</dbReference>
<protein>
    <submittedName>
        <fullName evidence="6">TetR family transcriptional regulator</fullName>
    </submittedName>
</protein>